<comment type="caution">
    <text evidence="2">The sequence shown here is derived from an EMBL/GenBank/DDBJ whole genome shotgun (WGS) entry which is preliminary data.</text>
</comment>
<dbReference type="Proteomes" id="UP000616885">
    <property type="component" value="Unassembled WGS sequence"/>
</dbReference>
<feature type="region of interest" description="Disordered" evidence="1">
    <location>
        <begin position="27"/>
        <end position="50"/>
    </location>
</feature>
<evidence type="ECO:0000313" key="2">
    <source>
        <dbReference type="EMBL" id="KAF9742189.1"/>
    </source>
</evidence>
<evidence type="ECO:0000313" key="3">
    <source>
        <dbReference type="Proteomes" id="UP000616885"/>
    </source>
</evidence>
<dbReference type="AlphaFoldDB" id="A0A8H7N074"/>
<accession>A0A8H7N074</accession>
<name>A0A8H7N074_BIOOC</name>
<sequence>MIPRNLPLDDMGENAAQHQEMVTAIEAANDADYASSPEPPTESDTETSSTLNKAHLDLSARSEARPSRASALKEVLGMLPDELHMRELLRPLEASGKGMTDARARPADAAVQEILRCVGRFPPGGG</sequence>
<proteinExistence type="predicted"/>
<dbReference type="EMBL" id="JADCTT010000023">
    <property type="protein sequence ID" value="KAF9742189.1"/>
    <property type="molecule type" value="Genomic_DNA"/>
</dbReference>
<organism evidence="2 3">
    <name type="scientific">Bionectria ochroleuca</name>
    <name type="common">Gliocladium roseum</name>
    <dbReference type="NCBI Taxonomy" id="29856"/>
    <lineage>
        <taxon>Eukaryota</taxon>
        <taxon>Fungi</taxon>
        <taxon>Dikarya</taxon>
        <taxon>Ascomycota</taxon>
        <taxon>Pezizomycotina</taxon>
        <taxon>Sordariomycetes</taxon>
        <taxon>Hypocreomycetidae</taxon>
        <taxon>Hypocreales</taxon>
        <taxon>Bionectriaceae</taxon>
        <taxon>Clonostachys</taxon>
    </lineage>
</organism>
<protein>
    <submittedName>
        <fullName evidence="2">Uncharacterized protein</fullName>
    </submittedName>
</protein>
<evidence type="ECO:0000256" key="1">
    <source>
        <dbReference type="SAM" id="MobiDB-lite"/>
    </source>
</evidence>
<gene>
    <name evidence="2" type="ORF">IM811_009697</name>
</gene>
<reference evidence="2" key="1">
    <citation type="submission" date="2020-10" db="EMBL/GenBank/DDBJ databases">
        <title>High-Quality Genome Resource of Clonostachys rosea strain S41 by Oxford Nanopore Long-Read Sequencing.</title>
        <authorList>
            <person name="Wang H."/>
        </authorList>
    </citation>
    <scope>NUCLEOTIDE SEQUENCE</scope>
    <source>
        <strain evidence="2">S41</strain>
    </source>
</reference>